<reference evidence="2" key="1">
    <citation type="journal article" date="2019" name="Sci. Rep.">
        <title>Draft genome of Tanacetum cinerariifolium, the natural source of mosquito coil.</title>
        <authorList>
            <person name="Yamashiro T."/>
            <person name="Shiraishi A."/>
            <person name="Satake H."/>
            <person name="Nakayama K."/>
        </authorList>
    </citation>
    <scope>NUCLEOTIDE SEQUENCE</scope>
</reference>
<feature type="non-terminal residue" evidence="2">
    <location>
        <position position="139"/>
    </location>
</feature>
<protein>
    <submittedName>
        <fullName evidence="2">Putative ribonuclease H-like domain-containing protein</fullName>
    </submittedName>
</protein>
<dbReference type="Gene3D" id="3.30.420.10">
    <property type="entry name" value="Ribonuclease H-like superfamily/Ribonuclease H"/>
    <property type="match status" value="1"/>
</dbReference>
<gene>
    <name evidence="2" type="ORF">Tci_887507</name>
</gene>
<evidence type="ECO:0000313" key="2">
    <source>
        <dbReference type="EMBL" id="GFD15538.1"/>
    </source>
</evidence>
<accession>A0A699U2M1</accession>
<sequence length="139" mass="15920">MDLFGPTFVSSLMHKKYGLAVTDDYSKHTWVFFLTAKDETTCILKKFIIDIENLVDKKVKNRVLVVKPHNKTLYELFRCRMPLFPSMLVIQEEEGKGSRHPSEPQPPPSTAQHTNEEPIPDVASSSHQKTQTPRQALNK</sequence>
<proteinExistence type="predicted"/>
<dbReference type="GO" id="GO:0003676">
    <property type="term" value="F:nucleic acid binding"/>
    <property type="evidence" value="ECO:0007669"/>
    <property type="project" value="InterPro"/>
</dbReference>
<dbReference type="InterPro" id="IPR036397">
    <property type="entry name" value="RNaseH_sf"/>
</dbReference>
<dbReference type="AlphaFoldDB" id="A0A699U2M1"/>
<name>A0A699U2M1_TANCI</name>
<feature type="compositionally biased region" description="Basic and acidic residues" evidence="1">
    <location>
        <begin position="93"/>
        <end position="102"/>
    </location>
</feature>
<dbReference type="EMBL" id="BKCJ011287153">
    <property type="protein sequence ID" value="GFD15538.1"/>
    <property type="molecule type" value="Genomic_DNA"/>
</dbReference>
<evidence type="ECO:0000256" key="1">
    <source>
        <dbReference type="SAM" id="MobiDB-lite"/>
    </source>
</evidence>
<feature type="compositionally biased region" description="Polar residues" evidence="1">
    <location>
        <begin position="123"/>
        <end position="139"/>
    </location>
</feature>
<organism evidence="2">
    <name type="scientific">Tanacetum cinerariifolium</name>
    <name type="common">Dalmatian daisy</name>
    <name type="synonym">Chrysanthemum cinerariifolium</name>
    <dbReference type="NCBI Taxonomy" id="118510"/>
    <lineage>
        <taxon>Eukaryota</taxon>
        <taxon>Viridiplantae</taxon>
        <taxon>Streptophyta</taxon>
        <taxon>Embryophyta</taxon>
        <taxon>Tracheophyta</taxon>
        <taxon>Spermatophyta</taxon>
        <taxon>Magnoliopsida</taxon>
        <taxon>eudicotyledons</taxon>
        <taxon>Gunneridae</taxon>
        <taxon>Pentapetalae</taxon>
        <taxon>asterids</taxon>
        <taxon>campanulids</taxon>
        <taxon>Asterales</taxon>
        <taxon>Asteraceae</taxon>
        <taxon>Asteroideae</taxon>
        <taxon>Anthemideae</taxon>
        <taxon>Anthemidinae</taxon>
        <taxon>Tanacetum</taxon>
    </lineage>
</organism>
<feature type="region of interest" description="Disordered" evidence="1">
    <location>
        <begin position="90"/>
        <end position="139"/>
    </location>
</feature>
<comment type="caution">
    <text evidence="2">The sequence shown here is derived from an EMBL/GenBank/DDBJ whole genome shotgun (WGS) entry which is preliminary data.</text>
</comment>